<keyword evidence="4" id="KW-1133">Transmembrane helix</keyword>
<feature type="domain" description="Sushi" evidence="5">
    <location>
        <begin position="114"/>
        <end position="178"/>
    </location>
</feature>
<organism evidence="6 7">
    <name type="scientific">Silurus asotus</name>
    <name type="common">Amur catfish</name>
    <name type="synonym">Parasilurus asotus</name>
    <dbReference type="NCBI Taxonomy" id="30991"/>
    <lineage>
        <taxon>Eukaryota</taxon>
        <taxon>Metazoa</taxon>
        <taxon>Chordata</taxon>
        <taxon>Craniata</taxon>
        <taxon>Vertebrata</taxon>
        <taxon>Euteleostomi</taxon>
        <taxon>Actinopterygii</taxon>
        <taxon>Neopterygii</taxon>
        <taxon>Teleostei</taxon>
        <taxon>Ostariophysi</taxon>
        <taxon>Siluriformes</taxon>
        <taxon>Siluridae</taxon>
        <taxon>Silurus</taxon>
    </lineage>
</organism>
<protein>
    <submittedName>
        <fullName evidence="6">Sushi domain-containing protein 6 isoform X1</fullName>
    </submittedName>
</protein>
<dbReference type="CDD" id="cd00033">
    <property type="entry name" value="CCP"/>
    <property type="match status" value="2"/>
</dbReference>
<dbReference type="AlphaFoldDB" id="A0AAD5AG13"/>
<dbReference type="Proteomes" id="UP001205998">
    <property type="component" value="Unassembled WGS sequence"/>
</dbReference>
<feature type="compositionally biased region" description="Low complexity" evidence="3">
    <location>
        <begin position="364"/>
        <end position="375"/>
    </location>
</feature>
<dbReference type="GO" id="GO:0006974">
    <property type="term" value="P:DNA damage response"/>
    <property type="evidence" value="ECO:0007669"/>
    <property type="project" value="TreeGrafter"/>
</dbReference>
<evidence type="ECO:0000313" key="7">
    <source>
        <dbReference type="Proteomes" id="UP001205998"/>
    </source>
</evidence>
<accession>A0AAD5AG13</accession>
<dbReference type="PANTHER" id="PTHR46839">
    <property type="entry name" value="SUSHI DOMAIN-CONTAINING PROTEIN 6"/>
    <property type="match status" value="1"/>
</dbReference>
<comment type="caution">
    <text evidence="6">The sequence shown here is derived from an EMBL/GenBank/DDBJ whole genome shotgun (WGS) entry which is preliminary data.</text>
</comment>
<keyword evidence="2" id="KW-0768">Sushi</keyword>
<dbReference type="SMART" id="SM00032">
    <property type="entry name" value="CCP"/>
    <property type="match status" value="2"/>
</dbReference>
<evidence type="ECO:0000259" key="5">
    <source>
        <dbReference type="PROSITE" id="PS50923"/>
    </source>
</evidence>
<dbReference type="InterPro" id="IPR035976">
    <property type="entry name" value="Sushi/SCR/CCP_sf"/>
</dbReference>
<evidence type="ECO:0000256" key="4">
    <source>
        <dbReference type="SAM" id="Phobius"/>
    </source>
</evidence>
<comment type="caution">
    <text evidence="2">Lacks conserved residue(s) required for the propagation of feature annotation.</text>
</comment>
<dbReference type="Gene3D" id="2.10.70.10">
    <property type="entry name" value="Complement Module, domain 1"/>
    <property type="match status" value="2"/>
</dbReference>
<dbReference type="SUPFAM" id="SSF57535">
    <property type="entry name" value="Complement control module/SCR domain"/>
    <property type="match status" value="2"/>
</dbReference>
<dbReference type="InterPro" id="IPR000436">
    <property type="entry name" value="Sushi_SCR_CCP_dom"/>
</dbReference>
<feature type="compositionally biased region" description="Low complexity" evidence="3">
    <location>
        <begin position="383"/>
        <end position="406"/>
    </location>
</feature>
<feature type="transmembrane region" description="Helical" evidence="4">
    <location>
        <begin position="237"/>
        <end position="261"/>
    </location>
</feature>
<name>A0AAD5AG13_SILAS</name>
<dbReference type="InterPro" id="IPR042866">
    <property type="entry name" value="SUSD6"/>
</dbReference>
<dbReference type="PROSITE" id="PS50923">
    <property type="entry name" value="SUSHI"/>
    <property type="match status" value="1"/>
</dbReference>
<keyword evidence="4" id="KW-0472">Membrane</keyword>
<evidence type="ECO:0000256" key="3">
    <source>
        <dbReference type="SAM" id="MobiDB-lite"/>
    </source>
</evidence>
<keyword evidence="1" id="KW-1015">Disulfide bond</keyword>
<gene>
    <name evidence="6" type="ORF">C0J50_3354</name>
</gene>
<sequence>MRGYGFRETTTSNKILNTASRFCRFSARPLPQLSHFTAELSDGKNDPFSPFFSSVTSCICTSPRAGTRYTHPANRFFVVVVALSVREQPRIVTVDLHCSCWHEISEQMDRDRTFGCSRPSAVLHGRGNLTETNRGSFPTGTVLQYSCDSGYTLSGESVITCTAPGRCEPENGGYMCHPSPCPRLIEGTVIEYFCDEGYTLKGYRYHTCRNGDWDSAAPIICHLGQGKEERSTLGMPALSIVASTASSVALILLLVVLFVLLQPKLKSFHHSRREQGVCGQAGSMVVEGVQVSLPSYEEAVYGSGGAAAPPPESRVNIVLSEGPQTEPPASELGQSGPEHSLPSTSASASSRSCHAETVLVHQDPSSSSPSPSSSSTTWVSEQRGAAAARRPSSTSSDQRSLLSLTSVEEYGDGMPQTLDQPLTFFPGFNQK</sequence>
<proteinExistence type="predicted"/>
<feature type="compositionally biased region" description="Low complexity" evidence="3">
    <location>
        <begin position="340"/>
        <end position="352"/>
    </location>
</feature>
<reference evidence="6" key="1">
    <citation type="submission" date="2018-07" db="EMBL/GenBank/DDBJ databases">
        <title>Comparative genomics of catfishes provides insights into carnivory and benthic adaptation.</title>
        <authorList>
            <person name="Zhang Y."/>
            <person name="Wang D."/>
            <person name="Peng Z."/>
            <person name="Zheng S."/>
            <person name="Shao F."/>
            <person name="Tao W."/>
        </authorList>
    </citation>
    <scope>NUCLEOTIDE SEQUENCE</scope>
    <source>
        <strain evidence="6">Chongqing</strain>
    </source>
</reference>
<evidence type="ECO:0000256" key="2">
    <source>
        <dbReference type="PROSITE-ProRule" id="PRU00302"/>
    </source>
</evidence>
<dbReference type="EMBL" id="MU556250">
    <property type="protein sequence ID" value="KAI5615129.1"/>
    <property type="molecule type" value="Genomic_DNA"/>
</dbReference>
<feature type="region of interest" description="Disordered" evidence="3">
    <location>
        <begin position="321"/>
        <end position="431"/>
    </location>
</feature>
<dbReference type="Pfam" id="PF00084">
    <property type="entry name" value="Sushi"/>
    <property type="match status" value="2"/>
</dbReference>
<evidence type="ECO:0000256" key="1">
    <source>
        <dbReference type="ARBA" id="ARBA00023157"/>
    </source>
</evidence>
<keyword evidence="7" id="KW-1185">Reference proteome</keyword>
<dbReference type="PANTHER" id="PTHR46839:SF1">
    <property type="entry name" value="SUSHI DOMAIN-CONTAINING 6"/>
    <property type="match status" value="1"/>
</dbReference>
<evidence type="ECO:0000313" key="6">
    <source>
        <dbReference type="EMBL" id="KAI5615129.1"/>
    </source>
</evidence>
<keyword evidence="4" id="KW-0812">Transmembrane</keyword>